<sequence>MSLAYPQPKPDTAWGWFELALSWGWNSVFWGFIPLGVTFFIALAVGFSPDLDNDLRVGATVLALSLCGTQLIDDIPIPQRQQTKWKWLKNVSLILIIFGALVAALNVLYSASISPGSLNIDLNILNYSALLVFAFALIVSFMAFLIRVVAASESFEQALDERQREMSQNAAANNEVDGIKI</sequence>
<protein>
    <submittedName>
        <fullName evidence="2">Uncharacterized protein</fullName>
    </submittedName>
</protein>
<name>A0A1G7RFK5_9RHOB</name>
<dbReference type="EMBL" id="FNBP01000004">
    <property type="protein sequence ID" value="SDG08810.1"/>
    <property type="molecule type" value="Genomic_DNA"/>
</dbReference>
<feature type="transmembrane region" description="Helical" evidence="1">
    <location>
        <begin position="124"/>
        <end position="146"/>
    </location>
</feature>
<keyword evidence="3" id="KW-1185">Reference proteome</keyword>
<dbReference type="AlphaFoldDB" id="A0A1G7RFK5"/>
<dbReference type="Proteomes" id="UP000199399">
    <property type="component" value="Unassembled WGS sequence"/>
</dbReference>
<gene>
    <name evidence="2" type="ORF">SAMN04489759_104351</name>
</gene>
<dbReference type="RefSeq" id="WP_093741858.1">
    <property type="nucleotide sequence ID" value="NZ_FNBP01000004.1"/>
</dbReference>
<evidence type="ECO:0000313" key="3">
    <source>
        <dbReference type="Proteomes" id="UP000199399"/>
    </source>
</evidence>
<evidence type="ECO:0000313" key="2">
    <source>
        <dbReference type="EMBL" id="SDG08810.1"/>
    </source>
</evidence>
<feature type="transmembrane region" description="Helical" evidence="1">
    <location>
        <begin position="28"/>
        <end position="47"/>
    </location>
</feature>
<keyword evidence="1" id="KW-0472">Membrane</keyword>
<accession>A0A1G7RFK5</accession>
<feature type="transmembrane region" description="Helical" evidence="1">
    <location>
        <begin position="90"/>
        <end position="112"/>
    </location>
</feature>
<organism evidence="2 3">
    <name type="scientific">Sulfitobacter delicatus</name>
    <dbReference type="NCBI Taxonomy" id="218672"/>
    <lineage>
        <taxon>Bacteria</taxon>
        <taxon>Pseudomonadati</taxon>
        <taxon>Pseudomonadota</taxon>
        <taxon>Alphaproteobacteria</taxon>
        <taxon>Rhodobacterales</taxon>
        <taxon>Roseobacteraceae</taxon>
        <taxon>Sulfitobacter</taxon>
    </lineage>
</organism>
<evidence type="ECO:0000256" key="1">
    <source>
        <dbReference type="SAM" id="Phobius"/>
    </source>
</evidence>
<keyword evidence="1" id="KW-1133">Transmembrane helix</keyword>
<reference evidence="3" key="1">
    <citation type="submission" date="2016-10" db="EMBL/GenBank/DDBJ databases">
        <authorList>
            <person name="Varghese N."/>
            <person name="Submissions S."/>
        </authorList>
    </citation>
    <scope>NUCLEOTIDE SEQUENCE [LARGE SCALE GENOMIC DNA]</scope>
    <source>
        <strain evidence="3">DSM 16477</strain>
    </source>
</reference>
<dbReference type="STRING" id="218672.SAMN04489759_104351"/>
<proteinExistence type="predicted"/>
<keyword evidence="1" id="KW-0812">Transmembrane</keyword>